<reference evidence="10" key="1">
    <citation type="submission" date="2016-11" db="EMBL/GenBank/DDBJ databases">
        <authorList>
            <person name="Varghese N."/>
            <person name="Submissions S."/>
        </authorList>
    </citation>
    <scope>NUCLEOTIDE SEQUENCE [LARGE SCALE GENOMIC DNA]</scope>
    <source>
        <strain evidence="10">DSM 15212 / CIP 107654 / DViRD3</strain>
    </source>
</reference>
<dbReference type="GO" id="GO:0005886">
    <property type="term" value="C:plasma membrane"/>
    <property type="evidence" value="ECO:0007669"/>
    <property type="project" value="UniProtKB-SubCell"/>
</dbReference>
<dbReference type="PANTHER" id="PTHR30330:SF14">
    <property type="entry name" value="SODIUM_AMINO ACID (ALANINE) SYMPORTER"/>
    <property type="match status" value="1"/>
</dbReference>
<dbReference type="EMBL" id="FRAG01000002">
    <property type="protein sequence ID" value="SHJ52818.1"/>
    <property type="molecule type" value="Genomic_DNA"/>
</dbReference>
<dbReference type="GO" id="GO:0005283">
    <property type="term" value="F:amino acid:sodium symporter activity"/>
    <property type="evidence" value="ECO:0007669"/>
    <property type="project" value="InterPro"/>
</dbReference>
<feature type="transmembrane region" description="Helical" evidence="8">
    <location>
        <begin position="12"/>
        <end position="35"/>
    </location>
</feature>
<keyword evidence="4 8" id="KW-1003">Cell membrane</keyword>
<evidence type="ECO:0000256" key="1">
    <source>
        <dbReference type="ARBA" id="ARBA00004651"/>
    </source>
</evidence>
<dbReference type="AlphaFoldDB" id="A0A1M6K1L5"/>
<dbReference type="PANTHER" id="PTHR30330">
    <property type="entry name" value="AGSS FAMILY TRANSPORTER, SODIUM-ALANINE"/>
    <property type="match status" value="1"/>
</dbReference>
<keyword evidence="3 8" id="KW-0813">Transport</keyword>
<name>A0A1M6K1L5_PARC5</name>
<evidence type="ECO:0000313" key="10">
    <source>
        <dbReference type="Proteomes" id="UP000184465"/>
    </source>
</evidence>
<dbReference type="NCBIfam" id="TIGR00835">
    <property type="entry name" value="agcS"/>
    <property type="match status" value="1"/>
</dbReference>
<keyword evidence="7 8" id="KW-0472">Membrane</keyword>
<dbReference type="InterPro" id="IPR001463">
    <property type="entry name" value="Na/Ala_symport"/>
</dbReference>
<keyword evidence="8" id="KW-0769">Symport</keyword>
<evidence type="ECO:0000256" key="6">
    <source>
        <dbReference type="ARBA" id="ARBA00022989"/>
    </source>
</evidence>
<comment type="similarity">
    <text evidence="2 8">Belongs to the alanine or glycine:cation symporter (AGCS) (TC 2.A.25) family.</text>
</comment>
<evidence type="ECO:0000256" key="2">
    <source>
        <dbReference type="ARBA" id="ARBA00009261"/>
    </source>
</evidence>
<dbReference type="Proteomes" id="UP000184465">
    <property type="component" value="Unassembled WGS sequence"/>
</dbReference>
<protein>
    <submittedName>
        <fullName evidence="9">Alanine or glycine:cation symporter, AGCS family</fullName>
    </submittedName>
</protein>
<sequence length="485" mass="52480">MALIEKIVWDILWGLPLIILILAVGIFFTFITRFFQFRYFGYSMKQAYKKFFKNNNNKKDEGSISPFEALSIAIGATVGVGNIGGVASAIALGGPGAIFWLWVAGVLGQIIKMAEVSLAVHYRSKDKEGNTYGGPTYYMKKGLGEEKNLKILSKTLAFIFIFGFGVGFFITMQNYTVSEAVSSTFNLNMITVSIVYTVLLYLMISGGLPSLGKIASKIVPFMCAFYILGGIFIILKNVSQLPGTLGLIFSSAFNGTAALGGFAGAAFAQVIKVGMSRAVFSNEAGWGSSPMIHASAKTDHPIRQGLLGIFEVFIDTIVICSITSLVIVITGEWSSGVSGAALTLSAFEHGLGSLGRIILTLGILLFGVTTSSGLYAQIEVLLRYILGDNSKSKDKILTIYKWAYPIPGLALVIIAVINELPGVSVWLFADMSTALPIFANILALLILSPKFLSLLKDYKARYMGIGKLDPSFKVFYEEEKEVSVK</sequence>
<keyword evidence="5 8" id="KW-0812">Transmembrane</keyword>
<evidence type="ECO:0000256" key="4">
    <source>
        <dbReference type="ARBA" id="ARBA00022475"/>
    </source>
</evidence>
<feature type="transmembrane region" description="Helical" evidence="8">
    <location>
        <begin position="357"/>
        <end position="378"/>
    </location>
</feature>
<feature type="transmembrane region" description="Helical" evidence="8">
    <location>
        <begin position="247"/>
        <end position="268"/>
    </location>
</feature>
<feature type="transmembrane region" description="Helical" evidence="8">
    <location>
        <begin position="399"/>
        <end position="417"/>
    </location>
</feature>
<feature type="transmembrane region" description="Helical" evidence="8">
    <location>
        <begin position="306"/>
        <end position="329"/>
    </location>
</feature>
<feature type="transmembrane region" description="Helical" evidence="8">
    <location>
        <begin position="156"/>
        <end position="175"/>
    </location>
</feature>
<dbReference type="OrthoDB" id="9804874at2"/>
<proteinExistence type="inferred from homology"/>
<feature type="transmembrane region" description="Helical" evidence="8">
    <location>
        <begin position="423"/>
        <end position="447"/>
    </location>
</feature>
<dbReference type="Gene3D" id="1.20.1740.10">
    <property type="entry name" value="Amino acid/polyamine transporter I"/>
    <property type="match status" value="1"/>
</dbReference>
<feature type="transmembrane region" description="Helical" evidence="8">
    <location>
        <begin position="187"/>
        <end position="206"/>
    </location>
</feature>
<accession>A0A1M6K1L5</accession>
<gene>
    <name evidence="9" type="ORF">SAMN02745912_00214</name>
</gene>
<keyword evidence="10" id="KW-1185">Reference proteome</keyword>
<feature type="transmembrane region" description="Helical" evidence="8">
    <location>
        <begin position="218"/>
        <end position="235"/>
    </location>
</feature>
<evidence type="ECO:0000256" key="7">
    <source>
        <dbReference type="ARBA" id="ARBA00023136"/>
    </source>
</evidence>
<evidence type="ECO:0000313" key="9">
    <source>
        <dbReference type="EMBL" id="SHJ52818.1"/>
    </source>
</evidence>
<dbReference type="Pfam" id="PF01235">
    <property type="entry name" value="Na_Ala_symp"/>
    <property type="match status" value="1"/>
</dbReference>
<dbReference type="RefSeq" id="WP_073146534.1">
    <property type="nucleotide sequence ID" value="NZ_FRAG01000002.1"/>
</dbReference>
<evidence type="ECO:0000256" key="8">
    <source>
        <dbReference type="RuleBase" id="RU363064"/>
    </source>
</evidence>
<keyword evidence="6 8" id="KW-1133">Transmembrane helix</keyword>
<evidence type="ECO:0000256" key="5">
    <source>
        <dbReference type="ARBA" id="ARBA00022692"/>
    </source>
</evidence>
<evidence type="ECO:0000256" key="3">
    <source>
        <dbReference type="ARBA" id="ARBA00022448"/>
    </source>
</evidence>
<comment type="subcellular location">
    <subcellularLocation>
        <location evidence="1 8">Cell membrane</location>
        <topology evidence="1 8">Multi-pass membrane protein</topology>
    </subcellularLocation>
</comment>
<dbReference type="PRINTS" id="PR00175">
    <property type="entry name" value="NAALASMPORT"/>
</dbReference>
<organism evidence="9 10">
    <name type="scientific">Paramaledivibacter caminithermalis (strain DSM 15212 / CIP 107654 / DViRD3)</name>
    <name type="common">Clostridium caminithermale</name>
    <dbReference type="NCBI Taxonomy" id="1121301"/>
    <lineage>
        <taxon>Bacteria</taxon>
        <taxon>Bacillati</taxon>
        <taxon>Bacillota</taxon>
        <taxon>Clostridia</taxon>
        <taxon>Peptostreptococcales</taxon>
        <taxon>Caminicellaceae</taxon>
        <taxon>Paramaledivibacter</taxon>
    </lineage>
</organism>